<sequence length="112" mass="12793">MCLVSLAVDMKRTRVFNAIEFSFQICILYHNVELGSPKCLNLHTSCQLFTLLKNNAGKLASCTLNRHAWIFKYVFRSNVKIGGSLDLIVQTCYLHPNMYIPSVDYTFLSHDS</sequence>
<reference evidence="1 2" key="1">
    <citation type="journal article" date="2023" name="Life. Sci Alliance">
        <title>Evolutionary insights into 3D genome organization and epigenetic landscape of Vigna mungo.</title>
        <authorList>
            <person name="Junaid A."/>
            <person name="Singh B."/>
            <person name="Bhatia S."/>
        </authorList>
    </citation>
    <scope>NUCLEOTIDE SEQUENCE [LARGE SCALE GENOMIC DNA]</scope>
    <source>
        <strain evidence="1">Urdbean</strain>
    </source>
</reference>
<organism evidence="1 2">
    <name type="scientific">Vigna mungo</name>
    <name type="common">Black gram</name>
    <name type="synonym">Phaseolus mungo</name>
    <dbReference type="NCBI Taxonomy" id="3915"/>
    <lineage>
        <taxon>Eukaryota</taxon>
        <taxon>Viridiplantae</taxon>
        <taxon>Streptophyta</taxon>
        <taxon>Embryophyta</taxon>
        <taxon>Tracheophyta</taxon>
        <taxon>Spermatophyta</taxon>
        <taxon>Magnoliopsida</taxon>
        <taxon>eudicotyledons</taxon>
        <taxon>Gunneridae</taxon>
        <taxon>Pentapetalae</taxon>
        <taxon>rosids</taxon>
        <taxon>fabids</taxon>
        <taxon>Fabales</taxon>
        <taxon>Fabaceae</taxon>
        <taxon>Papilionoideae</taxon>
        <taxon>50 kb inversion clade</taxon>
        <taxon>NPAAA clade</taxon>
        <taxon>indigoferoid/millettioid clade</taxon>
        <taxon>Phaseoleae</taxon>
        <taxon>Vigna</taxon>
    </lineage>
</organism>
<accession>A0AAQ3MGC8</accession>
<dbReference type="AlphaFoldDB" id="A0AAQ3MGC8"/>
<proteinExistence type="predicted"/>
<gene>
    <name evidence="1" type="ORF">V8G54_036013</name>
</gene>
<protein>
    <submittedName>
        <fullName evidence="1">Uncharacterized protein</fullName>
    </submittedName>
</protein>
<dbReference type="Proteomes" id="UP001374535">
    <property type="component" value="Chromosome 11"/>
</dbReference>
<name>A0AAQ3MGC8_VIGMU</name>
<evidence type="ECO:0000313" key="2">
    <source>
        <dbReference type="Proteomes" id="UP001374535"/>
    </source>
</evidence>
<keyword evidence="2" id="KW-1185">Reference proteome</keyword>
<evidence type="ECO:0000313" key="1">
    <source>
        <dbReference type="EMBL" id="WVY90499.1"/>
    </source>
</evidence>
<dbReference type="EMBL" id="CP144690">
    <property type="protein sequence ID" value="WVY90499.1"/>
    <property type="molecule type" value="Genomic_DNA"/>
</dbReference>